<dbReference type="PATRIC" id="fig|89059.3.peg.1869"/>
<proteinExistence type="predicted"/>
<dbReference type="GeneID" id="95350537"/>
<sequence>MIRDGKVTSPELVKHAAALIKKKNSDLNAVISLREDKALKEARIMSDTGQPFYGVPLLIKGLGQQLKDESNTRGLLPLRGQTATQTSDYVKLLRSLGFVIIGQTNYPELGLTNVTKSKLYGAAHNPWDPKYNTGGSSGGGVASLAKSIVPLTTGNDDGGSLRIPASWSGVIGLKPTQRGDRGR</sequence>
<dbReference type="InterPro" id="IPR036928">
    <property type="entry name" value="AS_sf"/>
</dbReference>
<dbReference type="RefSeq" id="WP_268869420.1">
    <property type="nucleotide sequence ID" value="NZ_JBHUGU010000002.1"/>
</dbReference>
<evidence type="ECO:0000313" key="2">
    <source>
        <dbReference type="EMBL" id="KRN87217.1"/>
    </source>
</evidence>
<dbReference type="PANTHER" id="PTHR43372">
    <property type="entry name" value="FATTY-ACID AMIDE HYDROLASE"/>
    <property type="match status" value="1"/>
</dbReference>
<comment type="caution">
    <text evidence="2">The sequence shown here is derived from an EMBL/GenBank/DDBJ whole genome shotgun (WGS) entry which is preliminary data.</text>
</comment>
<accession>A0A0R2KCN4</accession>
<evidence type="ECO:0000259" key="1">
    <source>
        <dbReference type="Pfam" id="PF01425"/>
    </source>
</evidence>
<dbReference type="PANTHER" id="PTHR43372:SF4">
    <property type="entry name" value="FATTY-ACID AMIDE HYDROLASE 2"/>
    <property type="match status" value="1"/>
</dbReference>
<organism evidence="2 3">
    <name type="scientific">Ligilactobacillus acidipiscis</name>
    <dbReference type="NCBI Taxonomy" id="89059"/>
    <lineage>
        <taxon>Bacteria</taxon>
        <taxon>Bacillati</taxon>
        <taxon>Bacillota</taxon>
        <taxon>Bacilli</taxon>
        <taxon>Lactobacillales</taxon>
        <taxon>Lactobacillaceae</taxon>
        <taxon>Ligilactobacillus</taxon>
    </lineage>
</organism>
<dbReference type="AlphaFoldDB" id="A0A0R2KCN4"/>
<dbReference type="Pfam" id="PF01425">
    <property type="entry name" value="Amidase"/>
    <property type="match status" value="1"/>
</dbReference>
<keyword evidence="2" id="KW-0378">Hydrolase</keyword>
<protein>
    <submittedName>
        <fullName evidence="2">6-aminohexanoate-cyclic-dimer hydrolase</fullName>
    </submittedName>
</protein>
<dbReference type="Proteomes" id="UP000051491">
    <property type="component" value="Unassembled WGS sequence"/>
</dbReference>
<dbReference type="EMBL" id="JQBK01000006">
    <property type="protein sequence ID" value="KRN87217.1"/>
    <property type="molecule type" value="Genomic_DNA"/>
</dbReference>
<feature type="domain" description="Amidase" evidence="1">
    <location>
        <begin position="11"/>
        <end position="177"/>
    </location>
</feature>
<dbReference type="GO" id="GO:0012505">
    <property type="term" value="C:endomembrane system"/>
    <property type="evidence" value="ECO:0007669"/>
    <property type="project" value="TreeGrafter"/>
</dbReference>
<dbReference type="SUPFAM" id="SSF75304">
    <property type="entry name" value="Amidase signature (AS) enzymes"/>
    <property type="match status" value="1"/>
</dbReference>
<dbReference type="GO" id="GO:0016787">
    <property type="term" value="F:hydrolase activity"/>
    <property type="evidence" value="ECO:0007669"/>
    <property type="project" value="UniProtKB-KW"/>
</dbReference>
<dbReference type="Gene3D" id="3.90.1300.10">
    <property type="entry name" value="Amidase signature (AS) domain"/>
    <property type="match status" value="1"/>
</dbReference>
<reference evidence="2 3" key="1">
    <citation type="journal article" date="2015" name="Genome Announc.">
        <title>Expanding the biotechnology potential of lactobacilli through comparative genomics of 213 strains and associated genera.</title>
        <authorList>
            <person name="Sun Z."/>
            <person name="Harris H.M."/>
            <person name="McCann A."/>
            <person name="Guo C."/>
            <person name="Argimon S."/>
            <person name="Zhang W."/>
            <person name="Yang X."/>
            <person name="Jeffery I.B."/>
            <person name="Cooney J.C."/>
            <person name="Kagawa T.F."/>
            <person name="Liu W."/>
            <person name="Song Y."/>
            <person name="Salvetti E."/>
            <person name="Wrobel A."/>
            <person name="Rasinkangas P."/>
            <person name="Parkhill J."/>
            <person name="Rea M.C."/>
            <person name="O'Sullivan O."/>
            <person name="Ritari J."/>
            <person name="Douillard F.P."/>
            <person name="Paul Ross R."/>
            <person name="Yang R."/>
            <person name="Briner A.E."/>
            <person name="Felis G.E."/>
            <person name="de Vos W.M."/>
            <person name="Barrangou R."/>
            <person name="Klaenhammer T.R."/>
            <person name="Caufield P.W."/>
            <person name="Cui Y."/>
            <person name="Zhang H."/>
            <person name="O'Toole P.W."/>
        </authorList>
    </citation>
    <scope>NUCLEOTIDE SEQUENCE [LARGE SCALE GENOMIC DNA]</scope>
    <source>
        <strain evidence="2 3">DSM 15353</strain>
    </source>
</reference>
<dbReference type="InterPro" id="IPR023631">
    <property type="entry name" value="Amidase_dom"/>
</dbReference>
<name>A0A0R2KCN4_9LACO</name>
<gene>
    <name evidence="2" type="ORF">IV43_GL001753</name>
</gene>
<evidence type="ECO:0000313" key="3">
    <source>
        <dbReference type="Proteomes" id="UP000051491"/>
    </source>
</evidence>
<dbReference type="InterPro" id="IPR052739">
    <property type="entry name" value="FAAH2"/>
</dbReference>